<feature type="domain" description="GH18" evidence="9">
    <location>
        <begin position="32"/>
        <end position="419"/>
    </location>
</feature>
<gene>
    <name evidence="10" type="ORF">DC3_38380</name>
</gene>
<comment type="catalytic activity">
    <reaction evidence="1">
        <text>Random endo-hydrolysis of N-acetyl-beta-D-glucosaminide (1-&gt;4)-beta-linkages in chitin and chitodextrins.</text>
        <dbReference type="EC" id="3.2.1.14"/>
    </reaction>
</comment>
<feature type="chain" id="PRO_5022044249" description="chitinase" evidence="8">
    <location>
        <begin position="20"/>
        <end position="419"/>
    </location>
</feature>
<keyword evidence="4" id="KW-0624">Polysaccharide degradation</keyword>
<sequence length="419" mass="46251">MKRKLLTGMLALTVSLAQAQQAETPEIPAPEHIVVAYYPSWGVYGKNYFVQDIPADKITHINYAFANVNAEGKCVLGDPWADVQNGNLGVVGEGDKALKGNFAAIKQLKAKHPSLKVLISVGGWTFSKYFSVAARTPESRKAFVDSCVNMFIHGQYDGVDPQYGQGVFDGIDIDWEYPVVMGNAGNIVDPSDKQNYTLLMEDFREALNRASLQTGQEYQLTIAASASPTILREHMETANLANVLDFINLMTYDYHGSWDATTNHHSSLYASDREPSGDINSVDNTVQTVLDLGVDPRQIVVGIPFYGRSYKEVESGNNGLYQKTTGGGPGTLGEAGVLKYADVLKLEMNPNYRKFRDRQTRTTWLYSKKDGIFVAYDDPDTIKDKVKYIRKLGLGGAMFWELSQDDGSLLNVLDAGLNP</sequence>
<keyword evidence="4" id="KW-0119">Carbohydrate metabolism</keyword>
<evidence type="ECO:0000256" key="2">
    <source>
        <dbReference type="ARBA" id="ARBA00012729"/>
    </source>
</evidence>
<comment type="similarity">
    <text evidence="7">Belongs to the glycosyl hydrolase 18 family.</text>
</comment>
<feature type="signal peptide" evidence="8">
    <location>
        <begin position="1"/>
        <end position="19"/>
    </location>
</feature>
<dbReference type="GO" id="GO:0005975">
    <property type="term" value="P:carbohydrate metabolic process"/>
    <property type="evidence" value="ECO:0007669"/>
    <property type="project" value="InterPro"/>
</dbReference>
<dbReference type="CDD" id="cd06548">
    <property type="entry name" value="GH18_chitinase"/>
    <property type="match status" value="1"/>
</dbReference>
<dbReference type="Gene3D" id="3.20.20.80">
    <property type="entry name" value="Glycosidases"/>
    <property type="match status" value="1"/>
</dbReference>
<evidence type="ECO:0000313" key="10">
    <source>
        <dbReference type="EMBL" id="GEM48203.1"/>
    </source>
</evidence>
<dbReference type="Gene3D" id="3.10.50.10">
    <property type="match status" value="1"/>
</dbReference>
<dbReference type="Pfam" id="PF00704">
    <property type="entry name" value="Glyco_hydro_18"/>
    <property type="match status" value="1"/>
</dbReference>
<dbReference type="SUPFAM" id="SSF51445">
    <property type="entry name" value="(Trans)glycosidases"/>
    <property type="match status" value="1"/>
</dbReference>
<name>A0A511N5S1_DEIC1</name>
<dbReference type="InterPro" id="IPR001223">
    <property type="entry name" value="Glyco_hydro18_cat"/>
</dbReference>
<dbReference type="RefSeq" id="WP_186816123.1">
    <property type="nucleotide sequence ID" value="NZ_BJXB01000018.1"/>
</dbReference>
<dbReference type="GO" id="GO:0008061">
    <property type="term" value="F:chitin binding"/>
    <property type="evidence" value="ECO:0007669"/>
    <property type="project" value="InterPro"/>
</dbReference>
<dbReference type="EMBL" id="BJXB01000018">
    <property type="protein sequence ID" value="GEM48203.1"/>
    <property type="molecule type" value="Genomic_DNA"/>
</dbReference>
<organism evidence="10 11">
    <name type="scientific">Deinococcus cellulosilyticus (strain DSM 18568 / NBRC 106333 / KACC 11606 / 5516J-15)</name>
    <dbReference type="NCBI Taxonomy" id="1223518"/>
    <lineage>
        <taxon>Bacteria</taxon>
        <taxon>Thermotogati</taxon>
        <taxon>Deinococcota</taxon>
        <taxon>Deinococci</taxon>
        <taxon>Deinococcales</taxon>
        <taxon>Deinococcaceae</taxon>
        <taxon>Deinococcus</taxon>
    </lineage>
</organism>
<evidence type="ECO:0000259" key="9">
    <source>
        <dbReference type="PROSITE" id="PS51910"/>
    </source>
</evidence>
<evidence type="ECO:0000256" key="8">
    <source>
        <dbReference type="SAM" id="SignalP"/>
    </source>
</evidence>
<protein>
    <recommendedName>
        <fullName evidence="2">chitinase</fullName>
        <ecNumber evidence="2">3.2.1.14</ecNumber>
    </recommendedName>
</protein>
<keyword evidence="8" id="KW-0732">Signal</keyword>
<dbReference type="InterPro" id="IPR011583">
    <property type="entry name" value="Chitinase_II/V-like_cat"/>
</dbReference>
<dbReference type="PROSITE" id="PS01095">
    <property type="entry name" value="GH18_1"/>
    <property type="match status" value="1"/>
</dbReference>
<reference evidence="10 11" key="1">
    <citation type="submission" date="2019-07" db="EMBL/GenBank/DDBJ databases">
        <title>Whole genome shotgun sequence of Deinococcus cellulosilyticus NBRC 106333.</title>
        <authorList>
            <person name="Hosoyama A."/>
            <person name="Uohara A."/>
            <person name="Ohji S."/>
            <person name="Ichikawa N."/>
        </authorList>
    </citation>
    <scope>NUCLEOTIDE SEQUENCE [LARGE SCALE GENOMIC DNA]</scope>
    <source>
        <strain evidence="10 11">NBRC 106333</strain>
    </source>
</reference>
<dbReference type="GO" id="GO:0006032">
    <property type="term" value="P:chitin catabolic process"/>
    <property type="evidence" value="ECO:0007669"/>
    <property type="project" value="UniProtKB-KW"/>
</dbReference>
<evidence type="ECO:0000256" key="6">
    <source>
        <dbReference type="RuleBase" id="RU000489"/>
    </source>
</evidence>
<dbReference type="EC" id="3.2.1.14" evidence="2"/>
<accession>A0A511N5S1</accession>
<evidence type="ECO:0000256" key="3">
    <source>
        <dbReference type="ARBA" id="ARBA00022801"/>
    </source>
</evidence>
<dbReference type="InterPro" id="IPR017853">
    <property type="entry name" value="GH"/>
</dbReference>
<keyword evidence="4" id="KW-0146">Chitin degradation</keyword>
<evidence type="ECO:0000256" key="5">
    <source>
        <dbReference type="ARBA" id="ARBA00023295"/>
    </source>
</evidence>
<dbReference type="InterPro" id="IPR050314">
    <property type="entry name" value="Glycosyl_Hydrlase_18"/>
</dbReference>
<dbReference type="SMART" id="SM00636">
    <property type="entry name" value="Glyco_18"/>
    <property type="match status" value="1"/>
</dbReference>
<dbReference type="GO" id="GO:0008843">
    <property type="term" value="F:endochitinase activity"/>
    <property type="evidence" value="ECO:0007669"/>
    <property type="project" value="UniProtKB-EC"/>
</dbReference>
<dbReference type="InterPro" id="IPR001579">
    <property type="entry name" value="Glyco_hydro_18_chit_AS"/>
</dbReference>
<dbReference type="PROSITE" id="PS51910">
    <property type="entry name" value="GH18_2"/>
    <property type="match status" value="1"/>
</dbReference>
<dbReference type="InterPro" id="IPR029070">
    <property type="entry name" value="Chitinase_insertion_sf"/>
</dbReference>
<evidence type="ECO:0000256" key="1">
    <source>
        <dbReference type="ARBA" id="ARBA00000822"/>
    </source>
</evidence>
<evidence type="ECO:0000256" key="4">
    <source>
        <dbReference type="ARBA" id="ARBA00023024"/>
    </source>
</evidence>
<dbReference type="AlphaFoldDB" id="A0A511N5S1"/>
<dbReference type="PANTHER" id="PTHR11177:SF317">
    <property type="entry name" value="CHITINASE 12-RELATED"/>
    <property type="match status" value="1"/>
</dbReference>
<dbReference type="SUPFAM" id="SSF54556">
    <property type="entry name" value="Chitinase insertion domain"/>
    <property type="match status" value="1"/>
</dbReference>
<comment type="caution">
    <text evidence="10">The sequence shown here is derived from an EMBL/GenBank/DDBJ whole genome shotgun (WGS) entry which is preliminary data.</text>
</comment>
<keyword evidence="5 6" id="KW-0326">Glycosidase</keyword>
<evidence type="ECO:0000256" key="7">
    <source>
        <dbReference type="RuleBase" id="RU004453"/>
    </source>
</evidence>
<keyword evidence="11" id="KW-1185">Reference proteome</keyword>
<evidence type="ECO:0000313" key="11">
    <source>
        <dbReference type="Proteomes" id="UP000321306"/>
    </source>
</evidence>
<keyword evidence="3 6" id="KW-0378">Hydrolase</keyword>
<proteinExistence type="inferred from homology"/>
<dbReference type="PANTHER" id="PTHR11177">
    <property type="entry name" value="CHITINASE"/>
    <property type="match status" value="1"/>
</dbReference>
<dbReference type="Proteomes" id="UP000321306">
    <property type="component" value="Unassembled WGS sequence"/>
</dbReference>